<evidence type="ECO:0000313" key="4">
    <source>
        <dbReference type="EMBL" id="VFK04574.1"/>
    </source>
</evidence>
<dbReference type="EMBL" id="CAADFI010000192">
    <property type="protein sequence ID" value="VFK00478.1"/>
    <property type="molecule type" value="Genomic_DNA"/>
</dbReference>
<dbReference type="EMBL" id="CAADFG010000192">
    <property type="protein sequence ID" value="VFK00424.1"/>
    <property type="molecule type" value="Genomic_DNA"/>
</dbReference>
<feature type="region of interest" description="Disordered" evidence="1">
    <location>
        <begin position="89"/>
        <end position="108"/>
    </location>
</feature>
<sequence length="108" mass="12123">MYALEVIENLLLRDLISDLLPFLEDFPVRERLNRVPRFVRGPIPDENSVLPMLLQGEKDWENFWTLACAFDAACGATTAICDRWGNDPAISESPDGIRSRGCNAQPST</sequence>
<gene>
    <name evidence="2" type="ORF">BECKH772A_GA0070896_101926</name>
    <name evidence="3" type="ORF">BECKH772B_GA0070898_101926</name>
    <name evidence="4" type="ORF">BECKH772C_GA0070978_101906</name>
</gene>
<evidence type="ECO:0000313" key="3">
    <source>
        <dbReference type="EMBL" id="VFK00478.1"/>
    </source>
</evidence>
<organism evidence="2">
    <name type="scientific">Candidatus Kentrum eta</name>
    <dbReference type="NCBI Taxonomy" id="2126337"/>
    <lineage>
        <taxon>Bacteria</taxon>
        <taxon>Pseudomonadati</taxon>
        <taxon>Pseudomonadota</taxon>
        <taxon>Gammaproteobacteria</taxon>
        <taxon>Candidatus Kentrum</taxon>
    </lineage>
</organism>
<evidence type="ECO:0000313" key="2">
    <source>
        <dbReference type="EMBL" id="VFK00424.1"/>
    </source>
</evidence>
<proteinExistence type="predicted"/>
<dbReference type="AlphaFoldDB" id="A0A450V6J9"/>
<accession>A0A450V6J9</accession>
<evidence type="ECO:0000256" key="1">
    <source>
        <dbReference type="SAM" id="MobiDB-lite"/>
    </source>
</evidence>
<reference evidence="2" key="1">
    <citation type="submission" date="2019-02" db="EMBL/GenBank/DDBJ databases">
        <authorList>
            <person name="Gruber-Vodicka R. H."/>
            <person name="Seah K. B. B."/>
        </authorList>
    </citation>
    <scope>NUCLEOTIDE SEQUENCE</scope>
    <source>
        <strain evidence="4">BECK_SA2B12</strain>
        <strain evidence="2">BECK_SA2B15</strain>
        <strain evidence="3">BECK_SA2B20</strain>
    </source>
</reference>
<dbReference type="EMBL" id="CAADFJ010000190">
    <property type="protein sequence ID" value="VFK04574.1"/>
    <property type="molecule type" value="Genomic_DNA"/>
</dbReference>
<protein>
    <submittedName>
        <fullName evidence="2">Uncharacterized protein</fullName>
    </submittedName>
</protein>
<name>A0A450V6J9_9GAMM</name>